<feature type="transmembrane region" description="Helical" evidence="8">
    <location>
        <begin position="177"/>
        <end position="200"/>
    </location>
</feature>
<comment type="similarity">
    <text evidence="2 8">Belongs to the major facilitator superfamily. Nitrate/nitrite porter (TC 2.A.1.8) family.</text>
</comment>
<evidence type="ECO:0000256" key="7">
    <source>
        <dbReference type="ARBA" id="ARBA00023136"/>
    </source>
</evidence>
<evidence type="ECO:0000256" key="1">
    <source>
        <dbReference type="ARBA" id="ARBA00004141"/>
    </source>
</evidence>
<dbReference type="InterPro" id="IPR011701">
    <property type="entry name" value="MFS"/>
</dbReference>
<dbReference type="GO" id="GO:0015113">
    <property type="term" value="F:nitrite transmembrane transporter activity"/>
    <property type="evidence" value="ECO:0007669"/>
    <property type="project" value="InterPro"/>
</dbReference>
<accession>A0A1R4H7F6</accession>
<gene>
    <name evidence="10" type="ORF">CRENPOLYSF1_230006</name>
</gene>
<protein>
    <recommendedName>
        <fullName evidence="8">Nitrate/nitrite transporter</fullName>
    </recommendedName>
</protein>
<evidence type="ECO:0000256" key="6">
    <source>
        <dbReference type="ARBA" id="ARBA00023063"/>
    </source>
</evidence>
<feature type="transmembrane region" description="Helical" evidence="8">
    <location>
        <begin position="112"/>
        <end position="130"/>
    </location>
</feature>
<keyword evidence="3 8" id="KW-0813">Transport</keyword>
<dbReference type="Gene3D" id="1.20.1250.20">
    <property type="entry name" value="MFS general substrate transporter like domains"/>
    <property type="match status" value="2"/>
</dbReference>
<keyword evidence="6 8" id="KW-0534">Nitrate assimilation</keyword>
<dbReference type="InterPro" id="IPR044772">
    <property type="entry name" value="NO3_transporter"/>
</dbReference>
<feature type="transmembrane region" description="Helical" evidence="8">
    <location>
        <begin position="264"/>
        <end position="283"/>
    </location>
</feature>
<dbReference type="Pfam" id="PF07690">
    <property type="entry name" value="MFS_1"/>
    <property type="match status" value="2"/>
</dbReference>
<name>A0A1R4H7F6_9GAMM</name>
<feature type="transmembrane region" description="Helical" evidence="8">
    <location>
        <begin position="434"/>
        <end position="454"/>
    </location>
</feature>
<dbReference type="InterPro" id="IPR020846">
    <property type="entry name" value="MFS_dom"/>
</dbReference>
<evidence type="ECO:0000259" key="9">
    <source>
        <dbReference type="PROSITE" id="PS50850"/>
    </source>
</evidence>
<reference evidence="11" key="1">
    <citation type="submission" date="2017-02" db="EMBL/GenBank/DDBJ databases">
        <authorList>
            <person name="Daims H."/>
        </authorList>
    </citation>
    <scope>NUCLEOTIDE SEQUENCE [LARGE SCALE GENOMIC DNA]</scope>
</reference>
<sequence>MEQLIMSSPKLNLFSFSGNIKILHMTWIAFFISFVVWFNHAPLMLSIAKTLNLSQPEIKTILILNVALTIPARIIIGILVDKFGPKRTYSTLLALGSVPCFMFATADSFQELALARFLMGFIGAGFVIGIRMVGEWFPARQVGIAEGIYGGWGNFGSAAAAIALPSLALMFGGDDGWRYAIGCTGVIALLYSVVYFFSVTDTPKGSTYFKPKKAGAMEVSSIWDLFFYVLMNIPLYAALSLITWKVSSFGGANFTSLISDTTAVFIHIAIWCLFAYNVYKIVHINEEHLQKPIEEIHKYKFKQVAILDLAYMIAFGSELAVVSMLPMFFFETFHETQGITMIQAGLLGGCFAFINLVARPMGGWFSDKFGRKFSLTVFMAGMALGYFIMSSITAEWPIVVVVLLTMSCSCFVSGGCGAVYAIVPLIKRRMTGQIAGMVGAYGNVGGVLFLTILSFVTPSIFFLVMGGVAVTVLLAVQFIDEPQGHMAEVLEDGSIEMIELS</sequence>
<dbReference type="PANTHER" id="PTHR23515">
    <property type="entry name" value="HIGH-AFFINITY NITRATE TRANSPORTER 2.3"/>
    <property type="match status" value="1"/>
</dbReference>
<comment type="caution">
    <text evidence="8">Lacks conserved residue(s) required for the propagation of feature annotation.</text>
</comment>
<evidence type="ECO:0000313" key="10">
    <source>
        <dbReference type="EMBL" id="SJM91961.1"/>
    </source>
</evidence>
<feature type="transmembrane region" description="Helical" evidence="8">
    <location>
        <begin position="373"/>
        <end position="392"/>
    </location>
</feature>
<keyword evidence="4 8" id="KW-0812">Transmembrane</keyword>
<dbReference type="InterPro" id="IPR036259">
    <property type="entry name" value="MFS_trans_sf"/>
</dbReference>
<dbReference type="InterPro" id="IPR004737">
    <property type="entry name" value="NO3_transporter_NarK/NarU-like"/>
</dbReference>
<dbReference type="PROSITE" id="PS50850">
    <property type="entry name" value="MFS"/>
    <property type="match status" value="1"/>
</dbReference>
<evidence type="ECO:0000256" key="5">
    <source>
        <dbReference type="ARBA" id="ARBA00022989"/>
    </source>
</evidence>
<dbReference type="GO" id="GO:0042128">
    <property type="term" value="P:nitrate assimilation"/>
    <property type="evidence" value="ECO:0007669"/>
    <property type="project" value="UniProtKB-UniRule"/>
</dbReference>
<dbReference type="Proteomes" id="UP000195667">
    <property type="component" value="Unassembled WGS sequence"/>
</dbReference>
<feature type="transmembrane region" description="Helical" evidence="8">
    <location>
        <begin position="341"/>
        <end position="361"/>
    </location>
</feature>
<evidence type="ECO:0000256" key="3">
    <source>
        <dbReference type="ARBA" id="ARBA00022448"/>
    </source>
</evidence>
<proteinExistence type="inferred from homology"/>
<dbReference type="SUPFAM" id="SSF103473">
    <property type="entry name" value="MFS general substrate transporter"/>
    <property type="match status" value="1"/>
</dbReference>
<dbReference type="NCBIfam" id="TIGR00886">
    <property type="entry name" value="2A0108"/>
    <property type="match status" value="1"/>
</dbReference>
<evidence type="ECO:0000256" key="2">
    <source>
        <dbReference type="ARBA" id="ARBA00008432"/>
    </source>
</evidence>
<keyword evidence="11" id="KW-1185">Reference proteome</keyword>
<feature type="transmembrane region" description="Helical" evidence="8">
    <location>
        <begin position="221"/>
        <end position="244"/>
    </location>
</feature>
<keyword evidence="7 8" id="KW-0472">Membrane</keyword>
<dbReference type="AlphaFoldDB" id="A0A1R4H7F6"/>
<feature type="transmembrane region" description="Helical" evidence="8">
    <location>
        <begin position="20"/>
        <end position="38"/>
    </location>
</feature>
<organism evidence="10 11">
    <name type="scientific">Crenothrix polyspora</name>
    <dbReference type="NCBI Taxonomy" id="360316"/>
    <lineage>
        <taxon>Bacteria</taxon>
        <taxon>Pseudomonadati</taxon>
        <taxon>Pseudomonadota</taxon>
        <taxon>Gammaproteobacteria</taxon>
        <taxon>Methylococcales</taxon>
        <taxon>Crenotrichaceae</taxon>
        <taxon>Crenothrix</taxon>
    </lineage>
</organism>
<feature type="transmembrane region" description="Helical" evidence="8">
    <location>
        <begin position="304"/>
        <end position="329"/>
    </location>
</feature>
<feature type="transmembrane region" description="Helical" evidence="8">
    <location>
        <begin position="58"/>
        <end position="76"/>
    </location>
</feature>
<comment type="subcellular location">
    <subcellularLocation>
        <location evidence="8">Cell membrane</location>
        <topology evidence="8">Multi-pass membrane protein</topology>
    </subcellularLocation>
    <subcellularLocation>
        <location evidence="1">Membrane</location>
        <topology evidence="1">Multi-pass membrane protein</topology>
    </subcellularLocation>
</comment>
<evidence type="ECO:0000256" key="8">
    <source>
        <dbReference type="RuleBase" id="RU366033"/>
    </source>
</evidence>
<feature type="domain" description="Major facilitator superfamily (MFS) profile" evidence="9">
    <location>
        <begin position="22"/>
        <end position="483"/>
    </location>
</feature>
<evidence type="ECO:0000256" key="4">
    <source>
        <dbReference type="ARBA" id="ARBA00022692"/>
    </source>
</evidence>
<feature type="transmembrane region" description="Helical" evidence="8">
    <location>
        <begin position="398"/>
        <end position="422"/>
    </location>
</feature>
<feature type="transmembrane region" description="Helical" evidence="8">
    <location>
        <begin position="460"/>
        <end position="479"/>
    </location>
</feature>
<dbReference type="GO" id="GO:0005886">
    <property type="term" value="C:plasma membrane"/>
    <property type="evidence" value="ECO:0007669"/>
    <property type="project" value="UniProtKB-SubCell"/>
</dbReference>
<feature type="transmembrane region" description="Helical" evidence="8">
    <location>
        <begin position="151"/>
        <end position="171"/>
    </location>
</feature>
<keyword evidence="8" id="KW-1003">Cell membrane</keyword>
<evidence type="ECO:0000313" key="11">
    <source>
        <dbReference type="Proteomes" id="UP000195667"/>
    </source>
</evidence>
<keyword evidence="5 8" id="KW-1133">Transmembrane helix</keyword>
<dbReference type="EMBL" id="FUKI01000097">
    <property type="protein sequence ID" value="SJM91961.1"/>
    <property type="molecule type" value="Genomic_DNA"/>
</dbReference>
<dbReference type="GO" id="GO:0015112">
    <property type="term" value="F:nitrate transmembrane transporter activity"/>
    <property type="evidence" value="ECO:0007669"/>
    <property type="project" value="UniProtKB-UniRule"/>
</dbReference>